<proteinExistence type="predicted"/>
<dbReference type="SUPFAM" id="SSF53271">
    <property type="entry name" value="PRTase-like"/>
    <property type="match status" value="1"/>
</dbReference>
<dbReference type="Pfam" id="PF14681">
    <property type="entry name" value="UPRTase"/>
    <property type="match status" value="1"/>
</dbReference>
<reference evidence="3" key="1">
    <citation type="submission" date="2016-11" db="UniProtKB">
        <authorList>
            <consortium name="WormBaseParasite"/>
        </authorList>
    </citation>
    <scope>IDENTIFICATION</scope>
</reference>
<dbReference type="PANTHER" id="PTHR33864:SF4">
    <property type="entry name" value="NEUROPEPTIDE-LIKE PROTEIN"/>
    <property type="match status" value="1"/>
</dbReference>
<dbReference type="WBParaSite" id="Csp11.Scaffold629.g12764.t1">
    <property type="protein sequence ID" value="Csp11.Scaffold629.g12764.t1"/>
    <property type="gene ID" value="Csp11.Scaffold629.g12764"/>
</dbReference>
<dbReference type="FunFam" id="3.40.50.2020:FF:000090">
    <property type="entry name" value="Protein CBG07940"/>
    <property type="match status" value="1"/>
</dbReference>
<dbReference type="STRING" id="1561998.A0A1I7TXF7"/>
<dbReference type="GO" id="GO:0005184">
    <property type="term" value="F:neuropeptide hormone activity"/>
    <property type="evidence" value="ECO:0007669"/>
    <property type="project" value="InterPro"/>
</dbReference>
<dbReference type="Proteomes" id="UP000095282">
    <property type="component" value="Unplaced"/>
</dbReference>
<keyword evidence="2" id="KW-1185">Reference proteome</keyword>
<dbReference type="AlphaFoldDB" id="A0A1I7TXF7"/>
<dbReference type="InterPro" id="IPR040384">
    <property type="entry name" value="ORCKA/B"/>
</dbReference>
<evidence type="ECO:0000313" key="2">
    <source>
        <dbReference type="Proteomes" id="UP000095282"/>
    </source>
</evidence>
<evidence type="ECO:0000259" key="1">
    <source>
        <dbReference type="Pfam" id="PF14681"/>
    </source>
</evidence>
<dbReference type="CDD" id="cd06223">
    <property type="entry name" value="PRTases_typeI"/>
    <property type="match status" value="1"/>
</dbReference>
<dbReference type="eggNOG" id="KOG1017">
    <property type="taxonomic scope" value="Eukaryota"/>
</dbReference>
<dbReference type="InterPro" id="IPR029057">
    <property type="entry name" value="PRTase-like"/>
</dbReference>
<protein>
    <submittedName>
        <fullName evidence="3">P-loop containing nucleoside triphosphate hydrolase protein</fullName>
    </submittedName>
</protein>
<name>A0A1I7TXF7_9PELO</name>
<dbReference type="Gene3D" id="3.40.50.2020">
    <property type="match status" value="1"/>
</dbReference>
<evidence type="ECO:0000313" key="3">
    <source>
        <dbReference type="WBParaSite" id="Csp11.Scaffold629.g12764.t1"/>
    </source>
</evidence>
<dbReference type="InterPro" id="IPR000836">
    <property type="entry name" value="PRTase_dom"/>
</dbReference>
<accession>A0A1I7TXF7</accession>
<feature type="domain" description="Phosphoribosyltransferase" evidence="1">
    <location>
        <begin position="45"/>
        <end position="218"/>
    </location>
</feature>
<organism evidence="2 3">
    <name type="scientific">Caenorhabditis tropicalis</name>
    <dbReference type="NCBI Taxonomy" id="1561998"/>
    <lineage>
        <taxon>Eukaryota</taxon>
        <taxon>Metazoa</taxon>
        <taxon>Ecdysozoa</taxon>
        <taxon>Nematoda</taxon>
        <taxon>Chromadorea</taxon>
        <taxon>Rhabditida</taxon>
        <taxon>Rhabditina</taxon>
        <taxon>Rhabditomorpha</taxon>
        <taxon>Rhabditoidea</taxon>
        <taxon>Rhabditidae</taxon>
        <taxon>Peloderinae</taxon>
        <taxon>Caenorhabditis</taxon>
    </lineage>
</organism>
<sequence length="371" mass="40422">MAGHVNGTSSAVPLPIPRVGDEEEGVGELVATLKQKGTNFVLLKKTPQILELQTILKDKTTNHSDFVFNADRLMRLVIEEGLNHLPFTEHTVTTPTGFRYNGIQFNRGNCGVSLCRSGEAMEVSLRQCCRCIRIGKILIGDEQKVLYARLLPDISSRRVLLLYPTIGSGTTVCKAIEVLKEARVPDEDIYLVSLFISPLGLKNITRKYPYITVVASDITSLYPNHFSTSYFGAASSVESAAVRLRPVGSLFFLNRPNEKRAFDSLAGSGFGAFNKRAFDTMGGHGFSGFDKRAFDSLAGSGFGAFNKRAFDSLAGSGFGAFNKRAFDSLAGQGFSGFDKRAFDSLAGQGFTGFEKRAFDTVSTSGFDDFKL</sequence>
<dbReference type="PANTHER" id="PTHR33864">
    <property type="entry name" value="NEUROPEPTIDE-LIKE PROTEIN-RELATED"/>
    <property type="match status" value="1"/>
</dbReference>